<name>X1KTK5_9ZZZZ</name>
<proteinExistence type="predicted"/>
<evidence type="ECO:0000313" key="1">
    <source>
        <dbReference type="EMBL" id="GAH93464.1"/>
    </source>
</evidence>
<reference evidence="1" key="1">
    <citation type="journal article" date="2014" name="Front. Microbiol.">
        <title>High frequency of phylogenetically diverse reductive dehalogenase-homologous genes in deep subseafloor sedimentary metagenomes.</title>
        <authorList>
            <person name="Kawai M."/>
            <person name="Futagami T."/>
            <person name="Toyoda A."/>
            <person name="Takaki Y."/>
            <person name="Nishi S."/>
            <person name="Hori S."/>
            <person name="Arai W."/>
            <person name="Tsubouchi T."/>
            <person name="Morono Y."/>
            <person name="Uchiyama I."/>
            <person name="Ito T."/>
            <person name="Fujiyama A."/>
            <person name="Inagaki F."/>
            <person name="Takami H."/>
        </authorList>
    </citation>
    <scope>NUCLEOTIDE SEQUENCE</scope>
    <source>
        <strain evidence="1">Expedition CK06-06</strain>
    </source>
</reference>
<sequence length="38" mass="4434">MATFAYKVRDRTGKIFTGNMEGENRGSVVSRLREMDYF</sequence>
<protein>
    <recommendedName>
        <fullName evidence="2">Type II secretion system protein GspF domain-containing protein</fullName>
    </recommendedName>
</protein>
<evidence type="ECO:0008006" key="2">
    <source>
        <dbReference type="Google" id="ProtNLM"/>
    </source>
</evidence>
<organism evidence="1">
    <name type="scientific">marine sediment metagenome</name>
    <dbReference type="NCBI Taxonomy" id="412755"/>
    <lineage>
        <taxon>unclassified sequences</taxon>
        <taxon>metagenomes</taxon>
        <taxon>ecological metagenomes</taxon>
    </lineage>
</organism>
<gene>
    <name evidence="1" type="ORF">S03H2_71703</name>
</gene>
<dbReference type="EMBL" id="BARU01048113">
    <property type="protein sequence ID" value="GAH93464.1"/>
    <property type="molecule type" value="Genomic_DNA"/>
</dbReference>
<comment type="caution">
    <text evidence="1">The sequence shown here is derived from an EMBL/GenBank/DDBJ whole genome shotgun (WGS) entry which is preliminary data.</text>
</comment>
<dbReference type="AlphaFoldDB" id="X1KTK5"/>
<feature type="non-terminal residue" evidence="1">
    <location>
        <position position="38"/>
    </location>
</feature>
<accession>X1KTK5</accession>